<evidence type="ECO:0000313" key="3">
    <source>
        <dbReference type="Proteomes" id="UP001232992"/>
    </source>
</evidence>
<organism evidence="2 3">
    <name type="scientific">Roseofilum casamattae BLCC-M143</name>
    <dbReference type="NCBI Taxonomy" id="3022442"/>
    <lineage>
        <taxon>Bacteria</taxon>
        <taxon>Bacillati</taxon>
        <taxon>Cyanobacteriota</taxon>
        <taxon>Cyanophyceae</taxon>
        <taxon>Desertifilales</taxon>
        <taxon>Desertifilaceae</taxon>
        <taxon>Roseofilum</taxon>
        <taxon>Roseofilum casamattae</taxon>
    </lineage>
</organism>
<sequence length="74" mass="8580">MAVDPENARELEEVTISTGMASSTPEKSSTHRYSVWNSNPRSPRQRQRYERPEFVLDRNHIFDLVNSLESISET</sequence>
<dbReference type="Proteomes" id="UP001232992">
    <property type="component" value="Unassembled WGS sequence"/>
</dbReference>
<proteinExistence type="predicted"/>
<accession>A0ABT7C0B7</accession>
<feature type="compositionally biased region" description="Polar residues" evidence="1">
    <location>
        <begin position="15"/>
        <end position="42"/>
    </location>
</feature>
<name>A0ABT7C0B7_9CYAN</name>
<keyword evidence="3" id="KW-1185">Reference proteome</keyword>
<evidence type="ECO:0000256" key="1">
    <source>
        <dbReference type="SAM" id="MobiDB-lite"/>
    </source>
</evidence>
<dbReference type="RefSeq" id="WP_283759544.1">
    <property type="nucleotide sequence ID" value="NZ_JAQOSQ010000022.1"/>
</dbReference>
<protein>
    <submittedName>
        <fullName evidence="2">Uncharacterized protein</fullName>
    </submittedName>
</protein>
<feature type="region of interest" description="Disordered" evidence="1">
    <location>
        <begin position="1"/>
        <end position="51"/>
    </location>
</feature>
<dbReference type="EMBL" id="JAQOSQ010000022">
    <property type="protein sequence ID" value="MDJ1184887.1"/>
    <property type="molecule type" value="Genomic_DNA"/>
</dbReference>
<reference evidence="2 3" key="1">
    <citation type="submission" date="2023-01" db="EMBL/GenBank/DDBJ databases">
        <title>Novel diversity within Roseofilum (Cyanobacteria; Desertifilaceae) from marine benthic mats with descriptions of four novel species.</title>
        <authorList>
            <person name="Wang Y."/>
            <person name="Berthold D.E."/>
            <person name="Hu J."/>
            <person name="Lefler F.W."/>
            <person name="Laughinghouse H.D. IV."/>
        </authorList>
    </citation>
    <scope>NUCLEOTIDE SEQUENCE [LARGE SCALE GENOMIC DNA]</scope>
    <source>
        <strain evidence="2 3">BLCC-M143</strain>
    </source>
</reference>
<gene>
    <name evidence="2" type="ORF">PMH09_16995</name>
</gene>
<comment type="caution">
    <text evidence="2">The sequence shown here is derived from an EMBL/GenBank/DDBJ whole genome shotgun (WGS) entry which is preliminary data.</text>
</comment>
<evidence type="ECO:0000313" key="2">
    <source>
        <dbReference type="EMBL" id="MDJ1184887.1"/>
    </source>
</evidence>
<feature type="compositionally biased region" description="Basic and acidic residues" evidence="1">
    <location>
        <begin position="1"/>
        <end position="12"/>
    </location>
</feature>